<accession>A0ABM1ULJ3</accession>
<evidence type="ECO:0000256" key="8">
    <source>
        <dbReference type="ARBA" id="ARBA00023015"/>
    </source>
</evidence>
<evidence type="ECO:0000256" key="10">
    <source>
        <dbReference type="ARBA" id="ARBA00023242"/>
    </source>
</evidence>
<evidence type="ECO:0000256" key="2">
    <source>
        <dbReference type="ARBA" id="ARBA00022517"/>
    </source>
</evidence>
<protein>
    <recommendedName>
        <fullName evidence="15">Bifunctional lysine-specific demethylase and histidyl-hydroxylase</fullName>
        <ecNumber evidence="15">1.14.11.-</ecNumber>
    </recommendedName>
</protein>
<sequence length="466" mass="53485">MSEKAQPTVNGPEEDGPVLCKQARVDESDKLSTLNFDSPTALFESLISPIKVETFFKEFWEQKPLLIQRDNPSLATYYQSLFRFSDLKRLCLQGLYYGKDVNVCRCINGKKKVLNKNGKVHFLQLRKDFDQKRATIQFHQPQRFKNEFWRIQEKLESYFGSLVGSNVYMTPAGSQGLPPHYDDVEVFILQLEGEKHWRLYSPTVPLAREYSVEPEARIGTPTHDFILKPGDLLYFPRGTIHQAETPSGLTHSTHVTISTYQNNSWGDFLLDSISALVFDIAKEDVALRTGIPRRMLMQVETPTAAKRKVSGFLRTLADQLEDRKGLLPSDMKKDFVMCRLPPYFLENGTDLLEPAEKFPTLDSTIRLQFRDHVVLTIGPDENQSDEAPQMMAYIYHSLKNLRQAHMMGKDEETQLYGLRFPLSHMDALKQIWSGSAVPIKDLKLHTDEEKSNLAISLWTECLIQVF</sequence>
<name>A0ABM1ULJ3_MICOH</name>
<keyword evidence="9 15" id="KW-0804">Transcription</keyword>
<comment type="subcellular location">
    <subcellularLocation>
        <location evidence="1">Nucleus</location>
        <location evidence="1">Nucleolus</location>
    </subcellularLocation>
</comment>
<dbReference type="Gene3D" id="2.60.120.650">
    <property type="entry name" value="Cupin"/>
    <property type="match status" value="1"/>
</dbReference>
<evidence type="ECO:0000256" key="11">
    <source>
        <dbReference type="ARBA" id="ARBA00034314"/>
    </source>
</evidence>
<dbReference type="SUPFAM" id="SSF51197">
    <property type="entry name" value="Clavaminate synthase-like"/>
    <property type="match status" value="1"/>
</dbReference>
<comment type="function">
    <text evidence="12">Oxygenase that can act as both a histone lysine demethylase and a ribosomal histidine hydroxylase. Is involved in the demethylation of trimethylated 'Lys-9' on histone H3 (H3K9me3), leading to an increase in ribosomal RNA expression. Also catalyzes the hydroxylation of 60S ribosomal protein L27a on 'His-39'. May play an important role in cell growth and survival. May be involved in ribosome biogenesis, most likely during the assembly process of pre-ribosomal particles.</text>
</comment>
<evidence type="ECO:0000313" key="19">
    <source>
        <dbReference type="RefSeq" id="XP_026642855.1"/>
    </source>
</evidence>
<dbReference type="Pfam" id="PF08007">
    <property type="entry name" value="JmjC_2"/>
    <property type="match status" value="1"/>
</dbReference>
<evidence type="ECO:0000259" key="16">
    <source>
        <dbReference type="PROSITE" id="PS51184"/>
    </source>
</evidence>
<comment type="catalytic activity">
    <reaction evidence="13">
        <text>L-histidyl-[ribosomal protein uL15] + 2-oxoglutarate + O2 = (3S)-3-hydroxy-L-histidyl-[ribosomal protein uL15] + succinate + CO2</text>
        <dbReference type="Rhea" id="RHEA:54024"/>
        <dbReference type="Rhea" id="RHEA-COMP:13760"/>
        <dbReference type="Rhea" id="RHEA-COMP:13761"/>
        <dbReference type="ChEBI" id="CHEBI:15379"/>
        <dbReference type="ChEBI" id="CHEBI:16526"/>
        <dbReference type="ChEBI" id="CHEBI:16810"/>
        <dbReference type="ChEBI" id="CHEBI:29979"/>
        <dbReference type="ChEBI" id="CHEBI:30031"/>
        <dbReference type="ChEBI" id="CHEBI:138021"/>
    </reaction>
</comment>
<comment type="cofactor">
    <cofactor evidence="15">
        <name>Fe(2+)</name>
        <dbReference type="ChEBI" id="CHEBI:29033"/>
    </cofactor>
    <text evidence="15">Binds 1 Fe(2+) ion per subunit.</text>
</comment>
<gene>
    <name evidence="18 19" type="primary">Riox2</name>
</gene>
<evidence type="ECO:0000256" key="13">
    <source>
        <dbReference type="ARBA" id="ARBA00047687"/>
    </source>
</evidence>
<dbReference type="Gene3D" id="1.10.10.1500">
    <property type="entry name" value="JmjC domain-containing ribosomal oxygenase (ROX), dimer domain"/>
    <property type="match status" value="1"/>
</dbReference>
<dbReference type="InterPro" id="IPR039994">
    <property type="entry name" value="NO66-like"/>
</dbReference>
<evidence type="ECO:0000256" key="12">
    <source>
        <dbReference type="ARBA" id="ARBA00046256"/>
    </source>
</evidence>
<evidence type="ECO:0000256" key="9">
    <source>
        <dbReference type="ARBA" id="ARBA00023163"/>
    </source>
</evidence>
<dbReference type="PROSITE" id="PS51184">
    <property type="entry name" value="JMJC"/>
    <property type="match status" value="1"/>
</dbReference>
<comment type="similarity">
    <text evidence="11">Belongs to the ROX family. MINA53 subfamily.</text>
</comment>
<dbReference type="Gene3D" id="3.90.930.40">
    <property type="match status" value="1"/>
</dbReference>
<dbReference type="InterPro" id="IPR046799">
    <property type="entry name" value="ROXA-like_wH"/>
</dbReference>
<dbReference type="RefSeq" id="XP_026642855.1">
    <property type="nucleotide sequence ID" value="XM_026787054.1"/>
</dbReference>
<dbReference type="RefSeq" id="XP_013208543.1">
    <property type="nucleotide sequence ID" value="XM_013353089.1"/>
</dbReference>
<dbReference type="InterPro" id="IPR003347">
    <property type="entry name" value="JmjC_dom"/>
</dbReference>
<keyword evidence="2" id="KW-0690">Ribosome biogenesis</keyword>
<dbReference type="EC" id="1.14.11.-" evidence="15"/>
<keyword evidence="5 15" id="KW-0223">Dioxygenase</keyword>
<keyword evidence="6 15" id="KW-0560">Oxidoreductase</keyword>
<evidence type="ECO:0000256" key="3">
    <source>
        <dbReference type="ARBA" id="ARBA00022553"/>
    </source>
</evidence>
<comment type="catalytic activity">
    <reaction evidence="14">
        <text>L-histidyl-[protein] + 2-oxoglutarate + O2 = (3S)-3-hydroxy-L-histidyl-[protein] + succinate + CO2</text>
        <dbReference type="Rhea" id="RHEA:54256"/>
        <dbReference type="Rhea" id="RHEA-COMP:9745"/>
        <dbReference type="Rhea" id="RHEA-COMP:13840"/>
        <dbReference type="ChEBI" id="CHEBI:15379"/>
        <dbReference type="ChEBI" id="CHEBI:16526"/>
        <dbReference type="ChEBI" id="CHEBI:16810"/>
        <dbReference type="ChEBI" id="CHEBI:29979"/>
        <dbReference type="ChEBI" id="CHEBI:30031"/>
        <dbReference type="ChEBI" id="CHEBI:138021"/>
        <dbReference type="EC" id="1.14.11.79"/>
    </reaction>
</comment>
<evidence type="ECO:0000256" key="4">
    <source>
        <dbReference type="ARBA" id="ARBA00022723"/>
    </source>
</evidence>
<keyword evidence="10 15" id="KW-0539">Nucleus</keyword>
<evidence type="ECO:0000256" key="5">
    <source>
        <dbReference type="ARBA" id="ARBA00022964"/>
    </source>
</evidence>
<evidence type="ECO:0000256" key="6">
    <source>
        <dbReference type="ARBA" id="ARBA00023002"/>
    </source>
</evidence>
<evidence type="ECO:0000256" key="15">
    <source>
        <dbReference type="RuleBase" id="RU366061"/>
    </source>
</evidence>
<keyword evidence="7 15" id="KW-0408">Iron</keyword>
<evidence type="ECO:0000256" key="14">
    <source>
        <dbReference type="ARBA" id="ARBA00049465"/>
    </source>
</evidence>
<keyword evidence="8 15" id="KW-0805">Transcription regulation</keyword>
<evidence type="ECO:0000256" key="7">
    <source>
        <dbReference type="ARBA" id="ARBA00023004"/>
    </source>
</evidence>
<reference evidence="18 19" key="1">
    <citation type="submission" date="2025-05" db="UniProtKB">
        <authorList>
            <consortium name="RefSeq"/>
        </authorList>
    </citation>
    <scope>IDENTIFICATION</scope>
</reference>
<feature type="domain" description="JmjC" evidence="16">
    <location>
        <begin position="140"/>
        <end position="280"/>
    </location>
</feature>
<dbReference type="PANTHER" id="PTHR13096:SF7">
    <property type="entry name" value="RIBOSOMAL OXYGENASE 2"/>
    <property type="match status" value="1"/>
</dbReference>
<keyword evidence="17" id="KW-1185">Reference proteome</keyword>
<dbReference type="PANTHER" id="PTHR13096">
    <property type="entry name" value="MINA53 MYC INDUCED NUCLEAR ANTIGEN"/>
    <property type="match status" value="1"/>
</dbReference>
<evidence type="ECO:0000256" key="1">
    <source>
        <dbReference type="ARBA" id="ARBA00004604"/>
    </source>
</evidence>
<evidence type="ECO:0000313" key="17">
    <source>
        <dbReference type="Proteomes" id="UP000694915"/>
    </source>
</evidence>
<keyword evidence="4 15" id="KW-0479">Metal-binding</keyword>
<dbReference type="Pfam" id="PF20514">
    <property type="entry name" value="WHD_ROXA"/>
    <property type="match status" value="1"/>
</dbReference>
<keyword evidence="3" id="KW-0597">Phosphoprotein</keyword>
<dbReference type="GeneID" id="101987932"/>
<evidence type="ECO:0000313" key="18">
    <source>
        <dbReference type="RefSeq" id="XP_013208543.1"/>
    </source>
</evidence>
<dbReference type="Proteomes" id="UP000694915">
    <property type="component" value="Chromosome 2"/>
</dbReference>
<organism evidence="17 19">
    <name type="scientific">Microtus ochrogaster</name>
    <name type="common">Prairie vole</name>
    <dbReference type="NCBI Taxonomy" id="79684"/>
    <lineage>
        <taxon>Eukaryota</taxon>
        <taxon>Metazoa</taxon>
        <taxon>Chordata</taxon>
        <taxon>Craniata</taxon>
        <taxon>Vertebrata</taxon>
        <taxon>Euteleostomi</taxon>
        <taxon>Mammalia</taxon>
        <taxon>Eutheria</taxon>
        <taxon>Euarchontoglires</taxon>
        <taxon>Glires</taxon>
        <taxon>Rodentia</taxon>
        <taxon>Myomorpha</taxon>
        <taxon>Muroidea</taxon>
        <taxon>Cricetidae</taxon>
        <taxon>Arvicolinae</taxon>
        <taxon>Microtus</taxon>
    </lineage>
</organism>
<proteinExistence type="inferred from homology"/>